<keyword evidence="4" id="KW-1185">Reference proteome</keyword>
<feature type="region of interest" description="Disordered" evidence="1">
    <location>
        <begin position="612"/>
        <end position="639"/>
    </location>
</feature>
<organism evidence="3 4">
    <name type="scientific">Cyclotella atomus</name>
    <dbReference type="NCBI Taxonomy" id="382360"/>
    <lineage>
        <taxon>Eukaryota</taxon>
        <taxon>Sar</taxon>
        <taxon>Stramenopiles</taxon>
        <taxon>Ochrophyta</taxon>
        <taxon>Bacillariophyta</taxon>
        <taxon>Coscinodiscophyceae</taxon>
        <taxon>Thalassiosirophycidae</taxon>
        <taxon>Stephanodiscales</taxon>
        <taxon>Stephanodiscaceae</taxon>
        <taxon>Cyclotella</taxon>
    </lineage>
</organism>
<dbReference type="EMBL" id="JALLPJ020001029">
    <property type="protein sequence ID" value="KAL3777744.1"/>
    <property type="molecule type" value="Genomic_DNA"/>
</dbReference>
<dbReference type="InterPro" id="IPR006674">
    <property type="entry name" value="HD_domain"/>
</dbReference>
<dbReference type="InterPro" id="IPR003607">
    <property type="entry name" value="HD/PDEase_dom"/>
</dbReference>
<dbReference type="PANTHER" id="PTHR11373">
    <property type="entry name" value="DEOXYNUCLEOSIDE TRIPHOSPHATE TRIPHOSPHOHYDROLASE"/>
    <property type="match status" value="1"/>
</dbReference>
<proteinExistence type="predicted"/>
<feature type="compositionally biased region" description="Polar residues" evidence="1">
    <location>
        <begin position="612"/>
        <end position="624"/>
    </location>
</feature>
<dbReference type="AlphaFoldDB" id="A0ABD3NPC8"/>
<reference evidence="3 4" key="1">
    <citation type="submission" date="2024-10" db="EMBL/GenBank/DDBJ databases">
        <title>Updated reference genomes for cyclostephanoid diatoms.</title>
        <authorList>
            <person name="Roberts W.R."/>
            <person name="Alverson A.J."/>
        </authorList>
    </citation>
    <scope>NUCLEOTIDE SEQUENCE [LARGE SCALE GENOMIC DNA]</scope>
    <source>
        <strain evidence="3 4">AJA010-31</strain>
    </source>
</reference>
<sequence length="652" mass="74655">MSLHNYQTRPLTKQKHIHTNDTIHKSIRLCPLSSELINTPHFQRLRKLKQLGTSEYTYVNANHTRFEHSLGVGFLGRELLDRIRKEQTCLGISDVDVKCVEIAGYCHDLGHGCFSHVYDGEFKHQLSKASKSNSWMGHNFDYTTMYNSLPQRPEGWAHEDDSLMMLDHMLAYLGLAIDEDNLDEPLKQIGDGVDANLFGTTDSTDNGKFIVFTSRDVIFIKECIAGGPLPKEGMSIEGLKRSMKRVEYVGRPDPNKEFLYDIVSNKHSGFDFDKGDYLARDKFYCFGFKGFEQCVLERLFDNACVAWSDCVNPKKCFRCKHKPVAGKHLTICWPQKLVPTVREFFRERFLHHLNIYRHPTTQACSFMVCDVLLLAEPYLKLSTENELTEQADNDNITYLPISRANNNPNSYLKLDDSIFDLIHKSTDPNLRPARRLINRMKSRKLYKLCGEQDIEDEEWQNHLWKMTETEIVSNIVSLNNSTLEIQDHFMIVEKRSIHHGMGAVDPVSCVRFVQGDQSDLNKQPGDLPTAVQLKVHACLTPKSFIMKTVRVYCRVDDSSVVKQIQTCFGKLIRMLAEKAKYNKSPSQTEFAAIEESYALEMQEEVNSRTEFNVLTQSPILNDDQSPPPGLGKRGSPQSLFSQAVKRKIADDM</sequence>
<dbReference type="Pfam" id="PF01966">
    <property type="entry name" value="HD"/>
    <property type="match status" value="1"/>
</dbReference>
<dbReference type="Gene3D" id="3.30.70.2760">
    <property type="match status" value="1"/>
</dbReference>
<comment type="caution">
    <text evidence="3">The sequence shown here is derived from an EMBL/GenBank/DDBJ whole genome shotgun (WGS) entry which is preliminary data.</text>
</comment>
<accession>A0ABD3NPC8</accession>
<evidence type="ECO:0000256" key="1">
    <source>
        <dbReference type="SAM" id="MobiDB-lite"/>
    </source>
</evidence>
<dbReference type="SMART" id="SM00471">
    <property type="entry name" value="HDc"/>
    <property type="match status" value="1"/>
</dbReference>
<dbReference type="Proteomes" id="UP001530400">
    <property type="component" value="Unassembled WGS sequence"/>
</dbReference>
<dbReference type="PANTHER" id="PTHR11373:SF4">
    <property type="entry name" value="DEOXYNUCLEOSIDE TRIPHOSPHATE TRIPHOSPHOHYDROLASE SAMHD1"/>
    <property type="match status" value="1"/>
</dbReference>
<feature type="domain" description="HD/PDEase" evidence="2">
    <location>
        <begin position="61"/>
        <end position="315"/>
    </location>
</feature>
<dbReference type="CDD" id="cd00077">
    <property type="entry name" value="HDc"/>
    <property type="match status" value="1"/>
</dbReference>
<gene>
    <name evidence="3" type="ORF">ACHAWO_006977</name>
</gene>
<dbReference type="InterPro" id="IPR050135">
    <property type="entry name" value="dGTPase-like"/>
</dbReference>
<name>A0ABD3NPC8_9STRA</name>
<protein>
    <recommendedName>
        <fullName evidence="2">HD/PDEase domain-containing protein</fullName>
    </recommendedName>
</protein>
<evidence type="ECO:0000313" key="4">
    <source>
        <dbReference type="Proteomes" id="UP001530400"/>
    </source>
</evidence>
<dbReference type="Gene3D" id="1.10.3210.10">
    <property type="entry name" value="Hypothetical protein af1432"/>
    <property type="match status" value="1"/>
</dbReference>
<evidence type="ECO:0000313" key="3">
    <source>
        <dbReference type="EMBL" id="KAL3777744.1"/>
    </source>
</evidence>
<evidence type="ECO:0000259" key="2">
    <source>
        <dbReference type="SMART" id="SM00471"/>
    </source>
</evidence>
<dbReference type="SUPFAM" id="SSF109604">
    <property type="entry name" value="HD-domain/PDEase-like"/>
    <property type="match status" value="1"/>
</dbReference>